<proteinExistence type="predicted"/>
<evidence type="ECO:0000313" key="1">
    <source>
        <dbReference type="EMBL" id="CAB4182191.1"/>
    </source>
</evidence>
<protein>
    <submittedName>
        <fullName evidence="1">Uncharacterized protein</fullName>
    </submittedName>
</protein>
<sequence length="92" mass="9544">MAAIIKPIGTESVCNTSTFSSYGNSALVKISHASAVTTLALITCKDSSNTTTKWTMSIIGGESLIIEKSATDILTSNNTATTLVATPVAYKN</sequence>
<name>A0A6J5QL56_9CAUD</name>
<gene>
    <name evidence="1" type="ORF">UFOVP1071_174</name>
</gene>
<organism evidence="1">
    <name type="scientific">uncultured Caudovirales phage</name>
    <dbReference type="NCBI Taxonomy" id="2100421"/>
    <lineage>
        <taxon>Viruses</taxon>
        <taxon>Duplodnaviria</taxon>
        <taxon>Heunggongvirae</taxon>
        <taxon>Uroviricota</taxon>
        <taxon>Caudoviricetes</taxon>
        <taxon>Peduoviridae</taxon>
        <taxon>Maltschvirus</taxon>
        <taxon>Maltschvirus maltsch</taxon>
    </lineage>
</organism>
<dbReference type="EMBL" id="LR797022">
    <property type="protein sequence ID" value="CAB4182191.1"/>
    <property type="molecule type" value="Genomic_DNA"/>
</dbReference>
<reference evidence="1" key="1">
    <citation type="submission" date="2020-05" db="EMBL/GenBank/DDBJ databases">
        <authorList>
            <person name="Chiriac C."/>
            <person name="Salcher M."/>
            <person name="Ghai R."/>
            <person name="Kavagutti S V."/>
        </authorList>
    </citation>
    <scope>NUCLEOTIDE SEQUENCE</scope>
</reference>
<accession>A0A6J5QL56</accession>